<dbReference type="Gene3D" id="1.25.10.10">
    <property type="entry name" value="Leucine-rich Repeat Variant"/>
    <property type="match status" value="1"/>
</dbReference>
<keyword evidence="3" id="KW-0498">Mitosis</keyword>
<dbReference type="GO" id="GO:0031145">
    <property type="term" value="P:anaphase-promoting complex-dependent catabolic process"/>
    <property type="evidence" value="ECO:0007669"/>
    <property type="project" value="TreeGrafter"/>
</dbReference>
<keyword evidence="5" id="KW-1133">Transmembrane helix</keyword>
<evidence type="ECO:0000256" key="1">
    <source>
        <dbReference type="ARBA" id="ARBA00010547"/>
    </source>
</evidence>
<feature type="transmembrane region" description="Helical" evidence="5">
    <location>
        <begin position="70"/>
        <end position="94"/>
    </location>
</feature>
<evidence type="ECO:0000256" key="2">
    <source>
        <dbReference type="ARBA" id="ARBA00022618"/>
    </source>
</evidence>
<dbReference type="GO" id="GO:0060090">
    <property type="term" value="F:molecular adaptor activity"/>
    <property type="evidence" value="ECO:0007669"/>
    <property type="project" value="TreeGrafter"/>
</dbReference>
<proteinExistence type="inferred from homology"/>
<dbReference type="GO" id="GO:0070979">
    <property type="term" value="P:protein K11-linked ubiquitination"/>
    <property type="evidence" value="ECO:0007669"/>
    <property type="project" value="TreeGrafter"/>
</dbReference>
<protein>
    <submittedName>
        <fullName evidence="6">Anaphase-promoting complex subunit 1</fullName>
    </submittedName>
</protein>
<dbReference type="GO" id="GO:0051301">
    <property type="term" value="P:cell division"/>
    <property type="evidence" value="ECO:0007669"/>
    <property type="project" value="UniProtKB-KW"/>
</dbReference>
<dbReference type="InterPro" id="IPR024990">
    <property type="entry name" value="Apc1"/>
</dbReference>
<evidence type="ECO:0000256" key="5">
    <source>
        <dbReference type="SAM" id="Phobius"/>
    </source>
</evidence>
<dbReference type="AlphaFoldDB" id="A0A183B8Z3"/>
<dbReference type="PANTHER" id="PTHR12827:SF3">
    <property type="entry name" value="ANAPHASE-PROMOTING COMPLEX SUBUNIT 1"/>
    <property type="match status" value="1"/>
</dbReference>
<evidence type="ECO:0000313" key="6">
    <source>
        <dbReference type="WBParaSite" id="ECPE_0001571801-mRNA-1"/>
    </source>
</evidence>
<dbReference type="GO" id="GO:0005680">
    <property type="term" value="C:anaphase-promoting complex"/>
    <property type="evidence" value="ECO:0007669"/>
    <property type="project" value="InterPro"/>
</dbReference>
<dbReference type="InterPro" id="IPR011989">
    <property type="entry name" value="ARM-like"/>
</dbReference>
<evidence type="ECO:0000256" key="3">
    <source>
        <dbReference type="ARBA" id="ARBA00022776"/>
    </source>
</evidence>
<reference evidence="6" key="1">
    <citation type="submission" date="2016-06" db="UniProtKB">
        <authorList>
            <consortium name="WormBaseParasite"/>
        </authorList>
    </citation>
    <scope>IDENTIFICATION</scope>
</reference>
<dbReference type="WBParaSite" id="ECPE_0001571801-mRNA-1">
    <property type="protein sequence ID" value="ECPE_0001571801-mRNA-1"/>
    <property type="gene ID" value="ECPE_0001571801"/>
</dbReference>
<evidence type="ECO:0000256" key="4">
    <source>
        <dbReference type="ARBA" id="ARBA00023306"/>
    </source>
</evidence>
<name>A0A183B8Z3_9TREM</name>
<dbReference type="GO" id="GO:0007091">
    <property type="term" value="P:metaphase/anaphase transition of mitotic cell cycle"/>
    <property type="evidence" value="ECO:0007669"/>
    <property type="project" value="TreeGrafter"/>
</dbReference>
<organism evidence="6">
    <name type="scientific">Echinostoma caproni</name>
    <dbReference type="NCBI Taxonomy" id="27848"/>
    <lineage>
        <taxon>Eukaryota</taxon>
        <taxon>Metazoa</taxon>
        <taxon>Spiralia</taxon>
        <taxon>Lophotrochozoa</taxon>
        <taxon>Platyhelminthes</taxon>
        <taxon>Trematoda</taxon>
        <taxon>Digenea</taxon>
        <taxon>Plagiorchiida</taxon>
        <taxon>Echinostomata</taxon>
        <taxon>Echinostomatoidea</taxon>
        <taxon>Echinostomatidae</taxon>
        <taxon>Echinostoma</taxon>
    </lineage>
</organism>
<dbReference type="PANTHER" id="PTHR12827">
    <property type="entry name" value="MEIOTIC CHECKPOINT REGULATOR TSG24 FAMILY MEMBER"/>
    <property type="match status" value="1"/>
</dbReference>
<keyword evidence="5" id="KW-0472">Membrane</keyword>
<keyword evidence="4" id="KW-0131">Cell cycle</keyword>
<comment type="similarity">
    <text evidence="1">Belongs to the APC1 family.</text>
</comment>
<accession>A0A183B8Z3</accession>
<keyword evidence="5" id="KW-0812">Transmembrane</keyword>
<keyword evidence="2" id="KW-0132">Cell division</keyword>
<sequence length="304" mass="32496">LAYLYILTGRAFALGLRYAGTCHATVSTVLFDLVQSILNDNWWPPYASTRDSNNSSSSGVILPKPSIEFAVSHCLLALAMVVAGSGNLTILRLVRQLRAIRFFRAKTDQTQQSRGTTNNVSSRFNAVPAAAARAAGTHQAAAAAAASGSSGSISGGPVSVAAVFGTALGPSFGLQMVYASVIGLLFLGGGRLTLSNTPEAAAILCISFFPILPDHPGDNWYHLQALRHLYVLATRPRRLCAVDADTGRVVLSEMRAKLRATKELITSRDTLIFPTNSLDELSWVRHDFTIYGCSINRISAVQPC</sequence>